<dbReference type="Proteomes" id="UP001056120">
    <property type="component" value="Linkage Group LG01"/>
</dbReference>
<sequence length="72" mass="8502">MRRKSLLMYPLASTTKLIVSAAEEMGLKFQTLAGFDRTWEDDRVVVEEEKEKEEDCEDRYRDKLPRSVTFRG</sequence>
<name>A0ACB9K9P1_9ASTR</name>
<protein>
    <submittedName>
        <fullName evidence="1">Uncharacterized protein</fullName>
    </submittedName>
</protein>
<gene>
    <name evidence="1" type="ORF">L1987_03055</name>
</gene>
<comment type="caution">
    <text evidence="1">The sequence shown here is derived from an EMBL/GenBank/DDBJ whole genome shotgun (WGS) entry which is preliminary data.</text>
</comment>
<evidence type="ECO:0000313" key="1">
    <source>
        <dbReference type="EMBL" id="KAI3828943.1"/>
    </source>
</evidence>
<proteinExistence type="predicted"/>
<dbReference type="EMBL" id="CM042018">
    <property type="protein sequence ID" value="KAI3828943.1"/>
    <property type="molecule type" value="Genomic_DNA"/>
</dbReference>
<organism evidence="1 2">
    <name type="scientific">Smallanthus sonchifolius</name>
    <dbReference type="NCBI Taxonomy" id="185202"/>
    <lineage>
        <taxon>Eukaryota</taxon>
        <taxon>Viridiplantae</taxon>
        <taxon>Streptophyta</taxon>
        <taxon>Embryophyta</taxon>
        <taxon>Tracheophyta</taxon>
        <taxon>Spermatophyta</taxon>
        <taxon>Magnoliopsida</taxon>
        <taxon>eudicotyledons</taxon>
        <taxon>Gunneridae</taxon>
        <taxon>Pentapetalae</taxon>
        <taxon>asterids</taxon>
        <taxon>campanulids</taxon>
        <taxon>Asterales</taxon>
        <taxon>Asteraceae</taxon>
        <taxon>Asteroideae</taxon>
        <taxon>Heliantheae alliance</taxon>
        <taxon>Millerieae</taxon>
        <taxon>Smallanthus</taxon>
    </lineage>
</organism>
<reference evidence="2" key="1">
    <citation type="journal article" date="2022" name="Mol. Ecol. Resour.">
        <title>The genomes of chicory, endive, great burdock and yacon provide insights into Asteraceae palaeo-polyploidization history and plant inulin production.</title>
        <authorList>
            <person name="Fan W."/>
            <person name="Wang S."/>
            <person name="Wang H."/>
            <person name="Wang A."/>
            <person name="Jiang F."/>
            <person name="Liu H."/>
            <person name="Zhao H."/>
            <person name="Xu D."/>
            <person name="Zhang Y."/>
        </authorList>
    </citation>
    <scope>NUCLEOTIDE SEQUENCE [LARGE SCALE GENOMIC DNA]</scope>
    <source>
        <strain evidence="2">cv. Yunnan</strain>
    </source>
</reference>
<keyword evidence="2" id="KW-1185">Reference proteome</keyword>
<evidence type="ECO:0000313" key="2">
    <source>
        <dbReference type="Proteomes" id="UP001056120"/>
    </source>
</evidence>
<reference evidence="1 2" key="2">
    <citation type="journal article" date="2022" name="Mol. Ecol. Resour.">
        <title>The genomes of chicory, endive, great burdock and yacon provide insights into Asteraceae paleo-polyploidization history and plant inulin production.</title>
        <authorList>
            <person name="Fan W."/>
            <person name="Wang S."/>
            <person name="Wang H."/>
            <person name="Wang A."/>
            <person name="Jiang F."/>
            <person name="Liu H."/>
            <person name="Zhao H."/>
            <person name="Xu D."/>
            <person name="Zhang Y."/>
        </authorList>
    </citation>
    <scope>NUCLEOTIDE SEQUENCE [LARGE SCALE GENOMIC DNA]</scope>
    <source>
        <strain evidence="2">cv. Yunnan</strain>
        <tissue evidence="1">Leaves</tissue>
    </source>
</reference>
<accession>A0ACB9K9P1</accession>